<dbReference type="InParanoid" id="G3HRR6"/>
<organism evidence="1 2">
    <name type="scientific">Cricetulus griseus</name>
    <name type="common">Chinese hamster</name>
    <name type="synonym">Cricetulus barabensis griseus</name>
    <dbReference type="NCBI Taxonomy" id="10029"/>
    <lineage>
        <taxon>Eukaryota</taxon>
        <taxon>Metazoa</taxon>
        <taxon>Chordata</taxon>
        <taxon>Craniata</taxon>
        <taxon>Vertebrata</taxon>
        <taxon>Euteleostomi</taxon>
        <taxon>Mammalia</taxon>
        <taxon>Eutheria</taxon>
        <taxon>Euarchontoglires</taxon>
        <taxon>Glires</taxon>
        <taxon>Rodentia</taxon>
        <taxon>Myomorpha</taxon>
        <taxon>Muroidea</taxon>
        <taxon>Cricetidae</taxon>
        <taxon>Cricetinae</taxon>
        <taxon>Cricetulus</taxon>
    </lineage>
</organism>
<dbReference type="AlphaFoldDB" id="G3HRR6"/>
<accession>G3HRR6</accession>
<proteinExistence type="predicted"/>
<evidence type="ECO:0000313" key="1">
    <source>
        <dbReference type="EMBL" id="EGW03396.1"/>
    </source>
</evidence>
<dbReference type="Proteomes" id="UP000001075">
    <property type="component" value="Unassembled WGS sequence"/>
</dbReference>
<protein>
    <submittedName>
        <fullName evidence="1">Uncharacterized protein</fullName>
    </submittedName>
</protein>
<evidence type="ECO:0000313" key="2">
    <source>
        <dbReference type="Proteomes" id="UP000001075"/>
    </source>
</evidence>
<sequence>METWRGLCFSVPLPQKRRLVVGGGYLSSHMLFSLEVACSGGGKGFYQLIPVLYTRWLDIFVY</sequence>
<name>G3HRR6_CRIGR</name>
<gene>
    <name evidence="1" type="ORF">I79_013538</name>
</gene>
<reference evidence="2" key="1">
    <citation type="journal article" date="2011" name="Nat. Biotechnol.">
        <title>The genomic sequence of the Chinese hamster ovary (CHO)-K1 cell line.</title>
        <authorList>
            <person name="Xu X."/>
            <person name="Nagarajan H."/>
            <person name="Lewis N.E."/>
            <person name="Pan S."/>
            <person name="Cai Z."/>
            <person name="Liu X."/>
            <person name="Chen W."/>
            <person name="Xie M."/>
            <person name="Wang W."/>
            <person name="Hammond S."/>
            <person name="Andersen M.R."/>
            <person name="Neff N."/>
            <person name="Passarelli B."/>
            <person name="Koh W."/>
            <person name="Fan H.C."/>
            <person name="Wang J."/>
            <person name="Gui Y."/>
            <person name="Lee K.H."/>
            <person name="Betenbaugh M.J."/>
            <person name="Quake S.R."/>
            <person name="Famili I."/>
            <person name="Palsson B.O."/>
            <person name="Wang J."/>
        </authorList>
    </citation>
    <scope>NUCLEOTIDE SEQUENCE [LARGE SCALE GENOMIC DNA]</scope>
    <source>
        <strain evidence="2">CHO K1 cell line</strain>
    </source>
</reference>
<dbReference type="EMBL" id="JH000639">
    <property type="protein sequence ID" value="EGW03396.1"/>
    <property type="molecule type" value="Genomic_DNA"/>
</dbReference>